<feature type="transmembrane region" description="Helical" evidence="5">
    <location>
        <begin position="280"/>
        <end position="302"/>
    </location>
</feature>
<dbReference type="EMBL" id="GITU01001899">
    <property type="protein sequence ID" value="MBC1170602.1"/>
    <property type="molecule type" value="Transcribed_RNA"/>
</dbReference>
<evidence type="ECO:0000256" key="1">
    <source>
        <dbReference type="ARBA" id="ARBA00004141"/>
    </source>
</evidence>
<dbReference type="Pfam" id="PF13886">
    <property type="entry name" value="TM7S3_TM198"/>
    <property type="match status" value="1"/>
</dbReference>
<feature type="domain" description="TM7S3/TM198-like" evidence="6">
    <location>
        <begin position="262"/>
        <end position="463"/>
    </location>
</feature>
<evidence type="ECO:0000256" key="4">
    <source>
        <dbReference type="ARBA" id="ARBA00023136"/>
    </source>
</evidence>
<dbReference type="GO" id="GO:0043069">
    <property type="term" value="P:negative regulation of programmed cell death"/>
    <property type="evidence" value="ECO:0007669"/>
    <property type="project" value="TreeGrafter"/>
</dbReference>
<keyword evidence="2 5" id="KW-0812">Transmembrane</keyword>
<dbReference type="Pfam" id="PF25992">
    <property type="entry name" value="Ig_TM7SF3_N"/>
    <property type="match status" value="1"/>
</dbReference>
<dbReference type="PANTHER" id="PTHR15937:SF3">
    <property type="entry name" value="TRANSMEMBRANE 7 SUPERFAMILY MEMBER 3"/>
    <property type="match status" value="1"/>
</dbReference>
<sequence length="527" mass="59648">MRVGEINFYREYELSSNSSAAATIVIKGSEAVWSKHFGIIQVHSYLRPVTLSANNTLGDASEKFYVNGTNIGFNVHRNSTFYLHSLHPQNGTFNTSVAVAFILYRSTGAIPGGCNMVHPVDETPFLSVMLEEEIVLVETPPAGSGVPHLDNTTCTTENFLYEFRYLYLTKQDFSKALVLRYATHIDAMESGYLVTKVPEYNLHQYYAKNTGMGIFFVTLVMDGYGENVTTAYIPGHSYGCPQQQLFRDCHVIDSTPLAILLVLMMVMGACQIILGRQLVYLRIIVNSFMIGGYLAYVIFCTIEDWDLKMVIVMLGGLIFAIAWTVLWLQCHSVTEVADILGSVINGYGLSCLVLYAFGDMRILESHTYYWMVFCLVLPSAAVLSFPLSRRGAIVSTALQGSFFMSITLLFMFDGNIHYAVINNWRRLKDTSFTYAIINPHLDIVDCFCIVVWLMAFISSIFIQTRLMDGGCPCWRRQRVRVLRYRDQEAQPLIARLTARELGSDDVFLSPRSNSRFMQYWNRQSLFV</sequence>
<feature type="transmembrane region" description="Helical" evidence="5">
    <location>
        <begin position="339"/>
        <end position="357"/>
    </location>
</feature>
<evidence type="ECO:0000256" key="3">
    <source>
        <dbReference type="ARBA" id="ARBA00022989"/>
    </source>
</evidence>
<keyword evidence="3 5" id="KW-1133">Transmembrane helix</keyword>
<proteinExistence type="predicted"/>
<evidence type="ECO:0000256" key="2">
    <source>
        <dbReference type="ARBA" id="ARBA00022692"/>
    </source>
</evidence>
<dbReference type="AlphaFoldDB" id="A0A7G3A9Q2"/>
<protein>
    <submittedName>
        <fullName evidence="7">Putative conserved plasma membrane protein</fullName>
    </submittedName>
</protein>
<dbReference type="GO" id="GO:0005886">
    <property type="term" value="C:plasma membrane"/>
    <property type="evidence" value="ECO:0007669"/>
    <property type="project" value="TreeGrafter"/>
</dbReference>
<evidence type="ECO:0000256" key="5">
    <source>
        <dbReference type="SAM" id="Phobius"/>
    </source>
</evidence>
<reference evidence="7" key="1">
    <citation type="journal article" date="2020" name="BMC">
        <title>Leishmania infection induces a limited differential gene expression in the sand fly midgut.</title>
        <authorList>
            <person name="Coutinho-Abreu I.V."/>
            <person name="Serafim T.D."/>
            <person name="Meneses C."/>
            <person name="Kamhawi S."/>
            <person name="Oliveira F."/>
            <person name="Valenzuela J.G."/>
        </authorList>
    </citation>
    <scope>NUCLEOTIDE SEQUENCE</scope>
    <source>
        <strain evidence="7">Jacobina</strain>
        <tissue evidence="7">Midgut</tissue>
    </source>
</reference>
<feature type="transmembrane region" description="Helical" evidence="5">
    <location>
        <begin position="309"/>
        <end position="327"/>
    </location>
</feature>
<accession>A0A7G3A9Q2</accession>
<feature type="transmembrane region" description="Helical" evidence="5">
    <location>
        <begin position="257"/>
        <end position="274"/>
    </location>
</feature>
<evidence type="ECO:0000313" key="7">
    <source>
        <dbReference type="EMBL" id="MBC1170602.1"/>
    </source>
</evidence>
<dbReference type="VEuPathDB" id="VectorBase:LLONM1_007349"/>
<dbReference type="InterPro" id="IPR025256">
    <property type="entry name" value="TM7S3/TM198-like_dom"/>
</dbReference>
<keyword evidence="4 5" id="KW-0472">Membrane</keyword>
<organism evidence="7">
    <name type="scientific">Lutzomyia longipalpis</name>
    <name type="common">Sand fly</name>
    <dbReference type="NCBI Taxonomy" id="7200"/>
    <lineage>
        <taxon>Eukaryota</taxon>
        <taxon>Metazoa</taxon>
        <taxon>Ecdysozoa</taxon>
        <taxon>Arthropoda</taxon>
        <taxon>Hexapoda</taxon>
        <taxon>Insecta</taxon>
        <taxon>Pterygota</taxon>
        <taxon>Neoptera</taxon>
        <taxon>Endopterygota</taxon>
        <taxon>Diptera</taxon>
        <taxon>Nematocera</taxon>
        <taxon>Psychodoidea</taxon>
        <taxon>Psychodidae</taxon>
        <taxon>Lutzomyia</taxon>
        <taxon>Lutzomyia</taxon>
    </lineage>
</organism>
<evidence type="ECO:0000259" key="6">
    <source>
        <dbReference type="Pfam" id="PF13886"/>
    </source>
</evidence>
<name>A0A7G3A9Q2_LUTLO</name>
<feature type="transmembrane region" description="Helical" evidence="5">
    <location>
        <begin position="400"/>
        <end position="420"/>
    </location>
</feature>
<feature type="transmembrane region" description="Helical" evidence="5">
    <location>
        <begin position="441"/>
        <end position="462"/>
    </location>
</feature>
<feature type="transmembrane region" description="Helical" evidence="5">
    <location>
        <begin position="369"/>
        <end position="388"/>
    </location>
</feature>
<dbReference type="InterPro" id="IPR042502">
    <property type="entry name" value="TM7SF3"/>
</dbReference>
<comment type="subcellular location">
    <subcellularLocation>
        <location evidence="1">Membrane</location>
        <topology evidence="1">Multi-pass membrane protein</topology>
    </subcellularLocation>
</comment>
<dbReference type="PANTHER" id="PTHR15937">
    <property type="entry name" value="TRANSMEMBRANE 7 SUPERFAMILY MEMBER 3"/>
    <property type="match status" value="1"/>
</dbReference>